<sequence length="64" mass="6677">MFSTLFGLLNRTRAAGSVNADAQRAPAGPGASSYDLTGLNAGAPSLTEKVKKTKDLHSTQETQQ</sequence>
<feature type="region of interest" description="Disordered" evidence="1">
    <location>
        <begin position="16"/>
        <end position="64"/>
    </location>
</feature>
<proteinExistence type="predicted"/>
<evidence type="ECO:0000313" key="3">
    <source>
        <dbReference type="Proteomes" id="UP000029066"/>
    </source>
</evidence>
<dbReference type="Proteomes" id="UP000029066">
    <property type="component" value="Unassembled WGS sequence"/>
</dbReference>
<name>A0A087D6Z0_9BIFI</name>
<gene>
    <name evidence="2" type="ORF">BISA_1895</name>
</gene>
<accession>A0A087D6Z0</accession>
<reference evidence="2 3" key="1">
    <citation type="submission" date="2014-03" db="EMBL/GenBank/DDBJ databases">
        <title>Genomics of Bifidobacteria.</title>
        <authorList>
            <person name="Ventura M."/>
            <person name="Milani C."/>
            <person name="Lugli G.A."/>
        </authorList>
    </citation>
    <scope>NUCLEOTIDE SEQUENCE [LARGE SCALE GENOMIC DNA]</scope>
    <source>
        <strain evidence="2 3">DSM 23967</strain>
    </source>
</reference>
<dbReference type="AlphaFoldDB" id="A0A087D6Z0"/>
<organism evidence="2 3">
    <name type="scientific">Bifidobacterium saguini DSM 23967</name>
    <dbReference type="NCBI Taxonomy" id="1437607"/>
    <lineage>
        <taxon>Bacteria</taxon>
        <taxon>Bacillati</taxon>
        <taxon>Actinomycetota</taxon>
        <taxon>Actinomycetes</taxon>
        <taxon>Bifidobacteriales</taxon>
        <taxon>Bifidobacteriaceae</taxon>
        <taxon>Bifidobacterium</taxon>
    </lineage>
</organism>
<evidence type="ECO:0000313" key="2">
    <source>
        <dbReference type="EMBL" id="KFI91290.1"/>
    </source>
</evidence>
<dbReference type="EMBL" id="JGZN01000016">
    <property type="protein sequence ID" value="KFI91290.1"/>
    <property type="molecule type" value="Genomic_DNA"/>
</dbReference>
<evidence type="ECO:0000256" key="1">
    <source>
        <dbReference type="SAM" id="MobiDB-lite"/>
    </source>
</evidence>
<comment type="caution">
    <text evidence="2">The sequence shown here is derived from an EMBL/GenBank/DDBJ whole genome shotgun (WGS) entry which is preliminary data.</text>
</comment>
<protein>
    <submittedName>
        <fullName evidence="2">Uncharacterized protein</fullName>
    </submittedName>
</protein>
<feature type="compositionally biased region" description="Basic and acidic residues" evidence="1">
    <location>
        <begin position="48"/>
        <end position="58"/>
    </location>
</feature>